<evidence type="ECO:0000313" key="4">
    <source>
        <dbReference type="EMBL" id="PSB23724.1"/>
    </source>
</evidence>
<dbReference type="Proteomes" id="UP000239576">
    <property type="component" value="Unassembled WGS sequence"/>
</dbReference>
<accession>A0A2T1DTM7</accession>
<evidence type="ECO:0000313" key="5">
    <source>
        <dbReference type="Proteomes" id="UP000239576"/>
    </source>
</evidence>
<evidence type="ECO:0000259" key="3">
    <source>
        <dbReference type="Pfam" id="PF01156"/>
    </source>
</evidence>
<dbReference type="GO" id="GO:0045437">
    <property type="term" value="F:uridine nucleosidase activity"/>
    <property type="evidence" value="ECO:0007669"/>
    <property type="project" value="UniProtKB-ARBA"/>
</dbReference>
<dbReference type="InterPro" id="IPR015910">
    <property type="entry name" value="I/U_nuclsd_hydro_CS"/>
</dbReference>
<organism evidence="4 5">
    <name type="scientific">Stenomitos frigidus ULC18</name>
    <dbReference type="NCBI Taxonomy" id="2107698"/>
    <lineage>
        <taxon>Bacteria</taxon>
        <taxon>Bacillati</taxon>
        <taxon>Cyanobacteriota</taxon>
        <taxon>Cyanophyceae</taxon>
        <taxon>Leptolyngbyales</taxon>
        <taxon>Leptolyngbyaceae</taxon>
        <taxon>Stenomitos</taxon>
    </lineage>
</organism>
<dbReference type="GO" id="GO:0008477">
    <property type="term" value="F:purine nucleosidase activity"/>
    <property type="evidence" value="ECO:0007669"/>
    <property type="project" value="TreeGrafter"/>
</dbReference>
<gene>
    <name evidence="4" type="ORF">C7B82_29775</name>
</gene>
<dbReference type="AlphaFoldDB" id="A0A2T1DTM7"/>
<keyword evidence="2" id="KW-0326">Glycosidase</keyword>
<dbReference type="GO" id="GO:0005829">
    <property type="term" value="C:cytosol"/>
    <property type="evidence" value="ECO:0007669"/>
    <property type="project" value="TreeGrafter"/>
</dbReference>
<dbReference type="PANTHER" id="PTHR12304">
    <property type="entry name" value="INOSINE-URIDINE PREFERRING NUCLEOSIDE HYDROLASE"/>
    <property type="match status" value="1"/>
</dbReference>
<evidence type="ECO:0000256" key="1">
    <source>
        <dbReference type="ARBA" id="ARBA00022801"/>
    </source>
</evidence>
<dbReference type="InterPro" id="IPR001910">
    <property type="entry name" value="Inosine/uridine_hydrolase_dom"/>
</dbReference>
<name>A0A2T1DTM7_9CYAN</name>
<proteinExistence type="predicted"/>
<keyword evidence="1 4" id="KW-0378">Hydrolase</keyword>
<dbReference type="Gene3D" id="3.90.245.10">
    <property type="entry name" value="Ribonucleoside hydrolase-like"/>
    <property type="match status" value="1"/>
</dbReference>
<dbReference type="EMBL" id="PVWK01000159">
    <property type="protein sequence ID" value="PSB23724.1"/>
    <property type="molecule type" value="Genomic_DNA"/>
</dbReference>
<reference evidence="5" key="1">
    <citation type="submission" date="2018-02" db="EMBL/GenBank/DDBJ databases">
        <authorList>
            <person name="Moore K."/>
            <person name="Momper L."/>
        </authorList>
    </citation>
    <scope>NUCLEOTIDE SEQUENCE [LARGE SCALE GENOMIC DNA]</scope>
    <source>
        <strain evidence="5">ULC18</strain>
    </source>
</reference>
<evidence type="ECO:0000256" key="2">
    <source>
        <dbReference type="ARBA" id="ARBA00023295"/>
    </source>
</evidence>
<dbReference type="PANTHER" id="PTHR12304:SF4">
    <property type="entry name" value="URIDINE NUCLEOSIDASE"/>
    <property type="match status" value="1"/>
</dbReference>
<dbReference type="GO" id="GO:0006152">
    <property type="term" value="P:purine nucleoside catabolic process"/>
    <property type="evidence" value="ECO:0007669"/>
    <property type="project" value="TreeGrafter"/>
</dbReference>
<dbReference type="SUPFAM" id="SSF53590">
    <property type="entry name" value="Nucleoside hydrolase"/>
    <property type="match status" value="1"/>
</dbReference>
<protein>
    <submittedName>
        <fullName evidence="4">Nucleoside hydrolase</fullName>
    </submittedName>
</protein>
<comment type="caution">
    <text evidence="4">The sequence shown here is derived from an EMBL/GenBank/DDBJ whole genome shotgun (WGS) entry which is preliminary data.</text>
</comment>
<dbReference type="OrthoDB" id="9797882at2"/>
<sequence>MVAKPIIIDCDPGADDAIALFLALAFPEQLNVLGVTTVAGNVPLNLTQKNARCLCELAGRSELPIYAGCSRPLLRPLITAEDIHGRTGLDGISLPEPQMPLQAQHAVDFLIETLLQATEPITLATLGPLTNIAVAIVKEPAICQHIKEIVMMGGALTQGNITPSAEFNLYVDPHAAHVVATAGIPLTMMGLDVTHQAIATPERLSAIRAIHSPISAAMLGLLAYYGARDMQRYGFSGPPLHDPCVIAYLLQPDLFTSRRAHVAIETSSELTMGRTVVDWWHLTEPLTNTNVVETIKADAFYQLLTHAIAKLSQG</sequence>
<dbReference type="InterPro" id="IPR023186">
    <property type="entry name" value="IUNH"/>
</dbReference>
<dbReference type="InterPro" id="IPR036452">
    <property type="entry name" value="Ribo_hydro-like"/>
</dbReference>
<dbReference type="RefSeq" id="WP_106260847.1">
    <property type="nucleotide sequence ID" value="NZ_CAWNSW010000143.1"/>
</dbReference>
<dbReference type="Pfam" id="PF01156">
    <property type="entry name" value="IU_nuc_hydro"/>
    <property type="match status" value="1"/>
</dbReference>
<dbReference type="CDD" id="cd02651">
    <property type="entry name" value="nuc_hydro_IU_UC_XIUA"/>
    <property type="match status" value="1"/>
</dbReference>
<reference evidence="4 5" key="2">
    <citation type="submission" date="2018-03" db="EMBL/GenBank/DDBJ databases">
        <title>The ancient ancestry and fast evolution of plastids.</title>
        <authorList>
            <person name="Moore K.R."/>
            <person name="Magnabosco C."/>
            <person name="Momper L."/>
            <person name="Gold D.A."/>
            <person name="Bosak T."/>
            <person name="Fournier G.P."/>
        </authorList>
    </citation>
    <scope>NUCLEOTIDE SEQUENCE [LARGE SCALE GENOMIC DNA]</scope>
    <source>
        <strain evidence="4 5">ULC18</strain>
    </source>
</reference>
<dbReference type="PROSITE" id="PS01247">
    <property type="entry name" value="IUNH"/>
    <property type="match status" value="1"/>
</dbReference>
<keyword evidence="5" id="KW-1185">Reference proteome</keyword>
<feature type="domain" description="Inosine/uridine-preferring nucleoside hydrolase" evidence="3">
    <location>
        <begin position="6"/>
        <end position="302"/>
    </location>
</feature>